<name>A0A3B1DWB6_9ZZZZ</name>
<keyword evidence="1" id="KW-1133">Transmembrane helix</keyword>
<organism evidence="2">
    <name type="scientific">hydrothermal vent metagenome</name>
    <dbReference type="NCBI Taxonomy" id="652676"/>
    <lineage>
        <taxon>unclassified sequences</taxon>
        <taxon>metagenomes</taxon>
        <taxon>ecological metagenomes</taxon>
    </lineage>
</organism>
<proteinExistence type="predicted"/>
<dbReference type="EMBL" id="UOGL01000443">
    <property type="protein sequence ID" value="VAX40458.1"/>
    <property type="molecule type" value="Genomic_DNA"/>
</dbReference>
<sequence length="328" mass="36716">MTIEITCGQCQGLIETESGNLMVECPHCGIPQVLSDLAPSINSVETPSPLATQQEQEATIQPVTEPVVSQCSVSQKQGVSGVIFFLLLSYASLVTLAFAYYFWMTSNFNPSVLENLPDVEPKKNKNGTAQSLLIPEEAKMPRGHTLKLGESRRFGDILVTPMKVTRGPLHFVLYDGTTPKNNKRPPSKDVLKLWVRFENVSENISIKPLGRQLTFKRGADSQDISKIRANNFVCQLNEKTKTGHVSLLYDLIIDDVWDLKNQNIDRDLQPGESFETYIPSGEEERLTGELVWRIHFRKGHNKKSLRGVTTLLEVQFSSSNVIQEDPSL</sequence>
<feature type="transmembrane region" description="Helical" evidence="1">
    <location>
        <begin position="82"/>
        <end position="103"/>
    </location>
</feature>
<gene>
    <name evidence="2" type="ORF">MNBD_PLANCTO02-1787</name>
</gene>
<dbReference type="AlphaFoldDB" id="A0A3B1DWB6"/>
<evidence type="ECO:0000256" key="1">
    <source>
        <dbReference type="SAM" id="Phobius"/>
    </source>
</evidence>
<accession>A0A3B1DWB6</accession>
<evidence type="ECO:0000313" key="2">
    <source>
        <dbReference type="EMBL" id="VAX40458.1"/>
    </source>
</evidence>
<reference evidence="2" key="1">
    <citation type="submission" date="2018-06" db="EMBL/GenBank/DDBJ databases">
        <authorList>
            <person name="Zhirakovskaya E."/>
        </authorList>
    </citation>
    <scope>NUCLEOTIDE SEQUENCE</scope>
</reference>
<protein>
    <submittedName>
        <fullName evidence="2">Uncharacterized protein</fullName>
    </submittedName>
</protein>
<keyword evidence="1" id="KW-0812">Transmembrane</keyword>
<keyword evidence="1" id="KW-0472">Membrane</keyword>